<dbReference type="GO" id="GO:0016740">
    <property type="term" value="F:transferase activity"/>
    <property type="evidence" value="ECO:0007669"/>
    <property type="project" value="UniProtKB-KW"/>
</dbReference>
<accession>A0A2T1LYF4</accession>
<sequence>MSENQTTPASTTEITEAIAELEAYRERLLSETLTAAQRAKLPKSQTLAQLEPELAKIDSVLEALRSQQQANN</sequence>
<dbReference type="EMBL" id="PXOH01000008">
    <property type="protein sequence ID" value="PSF37427.1"/>
    <property type="molecule type" value="Genomic_DNA"/>
</dbReference>
<dbReference type="OrthoDB" id="573886at2"/>
<reference evidence="1 2" key="1">
    <citation type="submission" date="2018-03" db="EMBL/GenBank/DDBJ databases">
        <title>The ancient ancestry and fast evolution of plastids.</title>
        <authorList>
            <person name="Moore K.R."/>
            <person name="Magnabosco C."/>
            <person name="Momper L."/>
            <person name="Gold D.A."/>
            <person name="Bosak T."/>
            <person name="Fournier G.P."/>
        </authorList>
    </citation>
    <scope>NUCLEOTIDE SEQUENCE [LARGE SCALE GENOMIC DNA]</scope>
    <source>
        <strain evidence="1 2">CCALA 016</strain>
    </source>
</reference>
<dbReference type="AlphaFoldDB" id="A0A2T1LYF4"/>
<name>A0A2T1LYF4_9CHRO</name>
<protein>
    <submittedName>
        <fullName evidence="1">Acetyltransferase</fullName>
    </submittedName>
</protein>
<keyword evidence="1" id="KW-0808">Transferase</keyword>
<organism evidence="1 2">
    <name type="scientific">Aphanothece hegewaldii CCALA 016</name>
    <dbReference type="NCBI Taxonomy" id="2107694"/>
    <lineage>
        <taxon>Bacteria</taxon>
        <taxon>Bacillati</taxon>
        <taxon>Cyanobacteriota</taxon>
        <taxon>Cyanophyceae</taxon>
        <taxon>Oscillatoriophycideae</taxon>
        <taxon>Chroococcales</taxon>
        <taxon>Aphanothecaceae</taxon>
        <taxon>Aphanothece</taxon>
    </lineage>
</organism>
<dbReference type="Proteomes" id="UP000239001">
    <property type="component" value="Unassembled WGS sequence"/>
</dbReference>
<evidence type="ECO:0000313" key="2">
    <source>
        <dbReference type="Proteomes" id="UP000239001"/>
    </source>
</evidence>
<gene>
    <name evidence="1" type="ORF">C7H19_09645</name>
</gene>
<evidence type="ECO:0000313" key="1">
    <source>
        <dbReference type="EMBL" id="PSF37427.1"/>
    </source>
</evidence>
<reference evidence="1 2" key="2">
    <citation type="submission" date="2018-03" db="EMBL/GenBank/DDBJ databases">
        <authorList>
            <person name="Keele B.F."/>
        </authorList>
    </citation>
    <scope>NUCLEOTIDE SEQUENCE [LARGE SCALE GENOMIC DNA]</scope>
    <source>
        <strain evidence="1 2">CCALA 016</strain>
    </source>
</reference>
<proteinExistence type="predicted"/>
<comment type="caution">
    <text evidence="1">The sequence shown here is derived from an EMBL/GenBank/DDBJ whole genome shotgun (WGS) entry which is preliminary data.</text>
</comment>
<dbReference type="RefSeq" id="WP_106456669.1">
    <property type="nucleotide sequence ID" value="NZ_PXOH01000008.1"/>
</dbReference>
<keyword evidence="2" id="KW-1185">Reference proteome</keyword>